<organism evidence="9 10">
    <name type="scientific">Nitrospirillum iridis</name>
    <dbReference type="NCBI Taxonomy" id="765888"/>
    <lineage>
        <taxon>Bacteria</taxon>
        <taxon>Pseudomonadati</taxon>
        <taxon>Pseudomonadota</taxon>
        <taxon>Alphaproteobacteria</taxon>
        <taxon>Rhodospirillales</taxon>
        <taxon>Azospirillaceae</taxon>
        <taxon>Nitrospirillum</taxon>
    </lineage>
</organism>
<dbReference type="SUPFAM" id="SSF52172">
    <property type="entry name" value="CheY-like"/>
    <property type="match status" value="1"/>
</dbReference>
<evidence type="ECO:0000259" key="5">
    <source>
        <dbReference type="PROSITE" id="PS50109"/>
    </source>
</evidence>
<dbReference type="Gene3D" id="2.10.70.100">
    <property type="match status" value="1"/>
</dbReference>
<dbReference type="InterPro" id="IPR011006">
    <property type="entry name" value="CheY-like_superfamily"/>
</dbReference>
<name>A0A7X0AW34_9PROT</name>
<dbReference type="Gene3D" id="3.30.565.10">
    <property type="entry name" value="Histidine kinase-like ATPase, C-terminal domain"/>
    <property type="match status" value="1"/>
</dbReference>
<feature type="domain" description="PAC" evidence="8">
    <location>
        <begin position="358"/>
        <end position="427"/>
    </location>
</feature>
<dbReference type="InterPro" id="IPR001789">
    <property type="entry name" value="Sig_transdc_resp-reg_receiver"/>
</dbReference>
<dbReference type="Pfam" id="PF02518">
    <property type="entry name" value="HATPase_c"/>
    <property type="match status" value="1"/>
</dbReference>
<dbReference type="CDD" id="cd00130">
    <property type="entry name" value="PAS"/>
    <property type="match status" value="3"/>
</dbReference>
<dbReference type="PROSITE" id="PS50112">
    <property type="entry name" value="PAS"/>
    <property type="match status" value="1"/>
</dbReference>
<dbReference type="InterPro" id="IPR004358">
    <property type="entry name" value="Sig_transdc_His_kin-like_C"/>
</dbReference>
<dbReference type="GO" id="GO:0000155">
    <property type="term" value="F:phosphorelay sensor kinase activity"/>
    <property type="evidence" value="ECO:0007669"/>
    <property type="project" value="InterPro"/>
</dbReference>
<keyword evidence="10" id="KW-1185">Reference proteome</keyword>
<dbReference type="PANTHER" id="PTHR43065:SF42">
    <property type="entry name" value="TWO-COMPONENT SENSOR PPRA"/>
    <property type="match status" value="1"/>
</dbReference>
<dbReference type="NCBIfam" id="TIGR00229">
    <property type="entry name" value="sensory_box"/>
    <property type="match status" value="3"/>
</dbReference>
<protein>
    <recommendedName>
        <fullName evidence="2">histidine kinase</fullName>
        <ecNumber evidence="2">2.7.13.3</ecNumber>
    </recommendedName>
</protein>
<sequence>MSGRAEAVVMGVERGGVPPEIRALCGPLLDTLIQSGMPLTVTDHRRPGEPLVFANPAFERLIGCGFAELVDLPFGFLAAADADPGILAGIEEALSADRPLTADLRVVRKDGSVFWDRLRLTPVVDSLGATPFFLWTHCDQTLELARAEVEAELAASRQALTNARERARLAQAVGGTAGAWEWDVATGRFYADARFAELYGLDPVAAGNGLGTDAFFESIHADDRMRIRIAVAGVMHGADIFSKDYRVVGRDGTVRWVSARGGADRTADGGVHRFRGVLADITEQKRVEEQLRVAQTAGGVGTFEYVSGFGTVSVSEQFCRLLGLHPTRALPVRTVNAVVHPDDAPLIASLDGSNPGEPYREFRIVRPDTGQIRWLAQRGEHRRDGKRDRDGGQGAGGLGGGVRAGSRFIGVIYDITASKDAEEKLRLFAETLEARVEERTRERDRVWNNSRDLLVIIGADGVCRAVSPSWTAILGYDVNEIVGRQIQDFVHEEEVETTAEALKGAIHDQNLTNFENRQLHKDGGTRWISWNTSKEGDLVYAYGRDITEDKQRADTLRQTEEQLRQAQKMEAVGQLTGGLAHDFNNMLMGVIGGLDIVRRRIAQGRLNDLDRFMDASMASAQRAAALTHRLLAFSRRQTLDPKPIDINDLVMSMEDLLRRTLGEQIELRVTMAENLAAARSDVNQLESAILNLAINARDAMPDGGILTIETGRATLDRAYTIRHDGLSAGDYVMIRVSDTGMGMPPDVVAKAFDPFFTTKPIGQGTGLGLSMIYGFVKQTGGHVRIDSEPWRGTAITMYLPCDGGESMVDGSLIGTGETPEGAGEIVLVVEDDESVRLLVLDVLQELGYTALHAAEGRAALNVIESSSQIDLLITDVGLPGLNGRQLAEIARRRRPDLPVLFVTGYAANAVVRGDFLDEGMDMVMKPFAMDELAAKIRGILENRHKERVGATPL</sequence>
<dbReference type="Gene3D" id="3.30.450.20">
    <property type="entry name" value="PAS domain"/>
    <property type="match status" value="4"/>
</dbReference>
<dbReference type="SMART" id="SM00387">
    <property type="entry name" value="HATPase_c"/>
    <property type="match status" value="1"/>
</dbReference>
<evidence type="ECO:0000259" key="8">
    <source>
        <dbReference type="PROSITE" id="PS50113"/>
    </source>
</evidence>
<comment type="catalytic activity">
    <reaction evidence="1">
        <text>ATP + protein L-histidine = ADP + protein N-phospho-L-histidine.</text>
        <dbReference type="EC" id="2.7.13.3"/>
    </reaction>
</comment>
<dbReference type="PROSITE" id="PS50110">
    <property type="entry name" value="RESPONSE_REGULATORY"/>
    <property type="match status" value="1"/>
</dbReference>
<feature type="domain" description="PAC" evidence="8">
    <location>
        <begin position="241"/>
        <end position="293"/>
    </location>
</feature>
<dbReference type="PROSITE" id="PS50109">
    <property type="entry name" value="HIS_KIN"/>
    <property type="match status" value="1"/>
</dbReference>
<dbReference type="SUPFAM" id="SSF47384">
    <property type="entry name" value="Homodimeric domain of signal transducing histidine kinase"/>
    <property type="match status" value="1"/>
</dbReference>
<dbReference type="InterPro" id="IPR013655">
    <property type="entry name" value="PAS_fold_3"/>
</dbReference>
<dbReference type="Proteomes" id="UP000539175">
    <property type="component" value="Unassembled WGS sequence"/>
</dbReference>
<dbReference type="Gene3D" id="1.10.287.130">
    <property type="match status" value="1"/>
</dbReference>
<evidence type="ECO:0000256" key="4">
    <source>
        <dbReference type="SAM" id="MobiDB-lite"/>
    </source>
</evidence>
<dbReference type="InterPro" id="IPR001610">
    <property type="entry name" value="PAC"/>
</dbReference>
<feature type="domain" description="Histidine kinase" evidence="5">
    <location>
        <begin position="578"/>
        <end position="803"/>
    </location>
</feature>
<dbReference type="PANTHER" id="PTHR43065">
    <property type="entry name" value="SENSOR HISTIDINE KINASE"/>
    <property type="match status" value="1"/>
</dbReference>
<evidence type="ECO:0000256" key="3">
    <source>
        <dbReference type="PROSITE-ProRule" id="PRU00169"/>
    </source>
</evidence>
<feature type="domain" description="Response regulatory" evidence="6">
    <location>
        <begin position="825"/>
        <end position="940"/>
    </location>
</feature>
<feature type="modified residue" description="4-aspartylphosphate" evidence="3">
    <location>
        <position position="875"/>
    </location>
</feature>
<dbReference type="InterPro" id="IPR035965">
    <property type="entry name" value="PAS-like_dom_sf"/>
</dbReference>
<dbReference type="SMART" id="SM00091">
    <property type="entry name" value="PAS"/>
    <property type="match status" value="4"/>
</dbReference>
<dbReference type="InterPro" id="IPR000700">
    <property type="entry name" value="PAS-assoc_C"/>
</dbReference>
<comment type="caution">
    <text evidence="9">The sequence shown here is derived from an EMBL/GenBank/DDBJ whole genome shotgun (WGS) entry which is preliminary data.</text>
</comment>
<evidence type="ECO:0000313" key="10">
    <source>
        <dbReference type="Proteomes" id="UP000539175"/>
    </source>
</evidence>
<feature type="region of interest" description="Disordered" evidence="4">
    <location>
        <begin position="378"/>
        <end position="399"/>
    </location>
</feature>
<dbReference type="PRINTS" id="PR00344">
    <property type="entry name" value="BCTRLSENSOR"/>
</dbReference>
<dbReference type="RefSeq" id="WP_184799483.1">
    <property type="nucleotide sequence ID" value="NZ_JACIIZ010000004.1"/>
</dbReference>
<keyword evidence="3" id="KW-0597">Phosphoprotein</keyword>
<dbReference type="InterPro" id="IPR005467">
    <property type="entry name" value="His_kinase_dom"/>
</dbReference>
<feature type="domain" description="PAC" evidence="8">
    <location>
        <begin position="100"/>
        <end position="152"/>
    </location>
</feature>
<feature type="compositionally biased region" description="Basic and acidic residues" evidence="4">
    <location>
        <begin position="378"/>
        <end position="391"/>
    </location>
</feature>
<dbReference type="AlphaFoldDB" id="A0A7X0AW34"/>
<dbReference type="SMART" id="SM00448">
    <property type="entry name" value="REC"/>
    <property type="match status" value="1"/>
</dbReference>
<evidence type="ECO:0000259" key="7">
    <source>
        <dbReference type="PROSITE" id="PS50112"/>
    </source>
</evidence>
<dbReference type="Pfam" id="PF00072">
    <property type="entry name" value="Response_reg"/>
    <property type="match status" value="1"/>
</dbReference>
<evidence type="ECO:0000313" key="9">
    <source>
        <dbReference type="EMBL" id="MBB6251197.1"/>
    </source>
</evidence>
<dbReference type="Gene3D" id="3.40.50.2300">
    <property type="match status" value="1"/>
</dbReference>
<accession>A0A7X0AW34</accession>
<dbReference type="CDD" id="cd18161">
    <property type="entry name" value="REC_hyHK_blue-like"/>
    <property type="match status" value="1"/>
</dbReference>
<dbReference type="EC" id="2.7.13.3" evidence="2"/>
<reference evidence="9 10" key="1">
    <citation type="submission" date="2020-08" db="EMBL/GenBank/DDBJ databases">
        <title>Genomic Encyclopedia of Type Strains, Phase IV (KMG-IV): sequencing the most valuable type-strain genomes for metagenomic binning, comparative biology and taxonomic classification.</title>
        <authorList>
            <person name="Goeker M."/>
        </authorList>
    </citation>
    <scope>NUCLEOTIDE SEQUENCE [LARGE SCALE GENOMIC DNA]</scope>
    <source>
        <strain evidence="9 10">DSM 22198</strain>
    </source>
</reference>
<dbReference type="SUPFAM" id="SSF55785">
    <property type="entry name" value="PYP-like sensor domain (PAS domain)"/>
    <property type="match status" value="4"/>
</dbReference>
<dbReference type="InterPro" id="IPR003594">
    <property type="entry name" value="HATPase_dom"/>
</dbReference>
<gene>
    <name evidence="9" type="ORF">FHS74_001742</name>
</gene>
<dbReference type="EMBL" id="JACIIZ010000004">
    <property type="protein sequence ID" value="MBB6251197.1"/>
    <property type="molecule type" value="Genomic_DNA"/>
</dbReference>
<dbReference type="InterPro" id="IPR036890">
    <property type="entry name" value="HATPase_C_sf"/>
</dbReference>
<proteinExistence type="predicted"/>
<dbReference type="InterPro" id="IPR000014">
    <property type="entry name" value="PAS"/>
</dbReference>
<dbReference type="SUPFAM" id="SSF55874">
    <property type="entry name" value="ATPase domain of HSP90 chaperone/DNA topoisomerase II/histidine kinase"/>
    <property type="match status" value="1"/>
</dbReference>
<feature type="domain" description="PAS" evidence="7">
    <location>
        <begin position="439"/>
        <end position="509"/>
    </location>
</feature>
<evidence type="ECO:0000256" key="2">
    <source>
        <dbReference type="ARBA" id="ARBA00012438"/>
    </source>
</evidence>
<evidence type="ECO:0000259" key="6">
    <source>
        <dbReference type="PROSITE" id="PS50110"/>
    </source>
</evidence>
<dbReference type="SMART" id="SM00086">
    <property type="entry name" value="PAC"/>
    <property type="match status" value="3"/>
</dbReference>
<dbReference type="InterPro" id="IPR036097">
    <property type="entry name" value="HisK_dim/P_sf"/>
</dbReference>
<dbReference type="Pfam" id="PF13426">
    <property type="entry name" value="PAS_9"/>
    <property type="match status" value="1"/>
</dbReference>
<dbReference type="Pfam" id="PF08447">
    <property type="entry name" value="PAS_3"/>
    <property type="match status" value="3"/>
</dbReference>
<dbReference type="PROSITE" id="PS50113">
    <property type="entry name" value="PAC"/>
    <property type="match status" value="3"/>
</dbReference>
<evidence type="ECO:0000256" key="1">
    <source>
        <dbReference type="ARBA" id="ARBA00000085"/>
    </source>
</evidence>